<dbReference type="InterPro" id="IPR025638">
    <property type="entry name" value="DUF4336"/>
</dbReference>
<dbReference type="Proteomes" id="UP001589670">
    <property type="component" value="Unassembled WGS sequence"/>
</dbReference>
<dbReference type="EMBL" id="JBHMEC010000017">
    <property type="protein sequence ID" value="MFB9150661.1"/>
    <property type="molecule type" value="Genomic_DNA"/>
</dbReference>
<comment type="caution">
    <text evidence="1">The sequence shown here is derived from an EMBL/GenBank/DDBJ whole genome shotgun (WGS) entry which is preliminary data.</text>
</comment>
<proteinExistence type="predicted"/>
<sequence length="234" mass="25630">MSTPPPAPAPRALAPGLWALEGAVVPWRMGVPMPLRTVVARLGGGALWVHAPGPLMPELADWLDAQGRVAHLVAPAAPALPWLEDWQAAYPAARAWRGAEMAEAPWRREIRPLSMSGTECETVFLHRESRSVILSRLMMAVETGPLPPWARVPVWLAGIDDSDGKPPPGLPGRVGGRGAVGDLVEKVLDWGPERLILTHGRCYEADAGGELRRAMRRIMRDRLWDRALSEAKRR</sequence>
<accession>A0ABV5I372</accession>
<keyword evidence="2" id="KW-1185">Reference proteome</keyword>
<name>A0ABV5I372_9RHOB</name>
<gene>
    <name evidence="1" type="ORF">ACFFU4_12975</name>
</gene>
<dbReference type="RefSeq" id="WP_377070194.1">
    <property type="nucleotide sequence ID" value="NZ_JBHMEC010000017.1"/>
</dbReference>
<evidence type="ECO:0008006" key="3">
    <source>
        <dbReference type="Google" id="ProtNLM"/>
    </source>
</evidence>
<organism evidence="1 2">
    <name type="scientific">Roseovarius ramblicola</name>
    <dbReference type="NCBI Taxonomy" id="2022336"/>
    <lineage>
        <taxon>Bacteria</taxon>
        <taxon>Pseudomonadati</taxon>
        <taxon>Pseudomonadota</taxon>
        <taxon>Alphaproteobacteria</taxon>
        <taxon>Rhodobacterales</taxon>
        <taxon>Roseobacteraceae</taxon>
        <taxon>Roseovarius</taxon>
    </lineage>
</organism>
<dbReference type="PANTHER" id="PTHR33835">
    <property type="entry name" value="YALI0C07656P"/>
    <property type="match status" value="1"/>
</dbReference>
<evidence type="ECO:0000313" key="2">
    <source>
        <dbReference type="Proteomes" id="UP001589670"/>
    </source>
</evidence>
<reference evidence="1 2" key="1">
    <citation type="submission" date="2024-09" db="EMBL/GenBank/DDBJ databases">
        <authorList>
            <person name="Sun Q."/>
            <person name="Mori K."/>
        </authorList>
    </citation>
    <scope>NUCLEOTIDE SEQUENCE [LARGE SCALE GENOMIC DNA]</scope>
    <source>
        <strain evidence="1 2">CECT 9424</strain>
    </source>
</reference>
<dbReference type="PANTHER" id="PTHR33835:SF1">
    <property type="entry name" value="METALLO-BETA-LACTAMASE DOMAIN-CONTAINING PROTEIN"/>
    <property type="match status" value="1"/>
</dbReference>
<protein>
    <recommendedName>
        <fullName evidence="3">DUF4336 domain-containing protein</fullName>
    </recommendedName>
</protein>
<evidence type="ECO:0000313" key="1">
    <source>
        <dbReference type="EMBL" id="MFB9150661.1"/>
    </source>
</evidence>